<sequence>MSTSISSPSRKPRIFKVATDGKIYCNHDMVAICRVAGNRSTRPSHAFYGCPLWPSMDCKFFIWKEDVDAIFAGHEYRKVLELRNNALEIKIANLEVEKMMLEEENKNLKLKMAKSTFVSKKYYIICIVIVVYLLSFLY</sequence>
<name>A0AAD8L167_TARER</name>
<accession>A0AAD8L167</accession>
<protein>
    <recommendedName>
        <fullName evidence="5">Zinc finger GRF-type domain-containing protein</fullName>
    </recommendedName>
</protein>
<keyword evidence="2" id="KW-1133">Transmembrane helix</keyword>
<comment type="caution">
    <text evidence="3">The sequence shown here is derived from an EMBL/GenBank/DDBJ whole genome shotgun (WGS) entry which is preliminary data.</text>
</comment>
<feature type="coiled-coil region" evidence="1">
    <location>
        <begin position="77"/>
        <end position="111"/>
    </location>
</feature>
<reference evidence="3" key="1">
    <citation type="journal article" date="2023" name="bioRxiv">
        <title>Improved chromosome-level genome assembly for marigold (Tagetes erecta).</title>
        <authorList>
            <person name="Jiang F."/>
            <person name="Yuan L."/>
            <person name="Wang S."/>
            <person name="Wang H."/>
            <person name="Xu D."/>
            <person name="Wang A."/>
            <person name="Fan W."/>
        </authorList>
    </citation>
    <scope>NUCLEOTIDE SEQUENCE</scope>
    <source>
        <strain evidence="3">WSJ</strain>
        <tissue evidence="3">Leaf</tissue>
    </source>
</reference>
<evidence type="ECO:0008006" key="5">
    <source>
        <dbReference type="Google" id="ProtNLM"/>
    </source>
</evidence>
<proteinExistence type="predicted"/>
<evidence type="ECO:0000256" key="1">
    <source>
        <dbReference type="SAM" id="Coils"/>
    </source>
</evidence>
<keyword evidence="1" id="KW-0175">Coiled coil</keyword>
<evidence type="ECO:0000313" key="3">
    <source>
        <dbReference type="EMBL" id="KAK1433550.1"/>
    </source>
</evidence>
<dbReference type="Proteomes" id="UP001229421">
    <property type="component" value="Unassembled WGS sequence"/>
</dbReference>
<evidence type="ECO:0000313" key="4">
    <source>
        <dbReference type="Proteomes" id="UP001229421"/>
    </source>
</evidence>
<gene>
    <name evidence="3" type="ORF">QVD17_10461</name>
</gene>
<keyword evidence="4" id="KW-1185">Reference proteome</keyword>
<keyword evidence="2" id="KW-0812">Transmembrane</keyword>
<organism evidence="3 4">
    <name type="scientific">Tagetes erecta</name>
    <name type="common">African marigold</name>
    <dbReference type="NCBI Taxonomy" id="13708"/>
    <lineage>
        <taxon>Eukaryota</taxon>
        <taxon>Viridiplantae</taxon>
        <taxon>Streptophyta</taxon>
        <taxon>Embryophyta</taxon>
        <taxon>Tracheophyta</taxon>
        <taxon>Spermatophyta</taxon>
        <taxon>Magnoliopsida</taxon>
        <taxon>eudicotyledons</taxon>
        <taxon>Gunneridae</taxon>
        <taxon>Pentapetalae</taxon>
        <taxon>asterids</taxon>
        <taxon>campanulids</taxon>
        <taxon>Asterales</taxon>
        <taxon>Asteraceae</taxon>
        <taxon>Asteroideae</taxon>
        <taxon>Heliantheae alliance</taxon>
        <taxon>Tageteae</taxon>
        <taxon>Tagetes</taxon>
    </lineage>
</organism>
<feature type="transmembrane region" description="Helical" evidence="2">
    <location>
        <begin position="121"/>
        <end position="137"/>
    </location>
</feature>
<evidence type="ECO:0000256" key="2">
    <source>
        <dbReference type="SAM" id="Phobius"/>
    </source>
</evidence>
<dbReference type="EMBL" id="JAUHHV010000002">
    <property type="protein sequence ID" value="KAK1433550.1"/>
    <property type="molecule type" value="Genomic_DNA"/>
</dbReference>
<keyword evidence="2" id="KW-0472">Membrane</keyword>
<dbReference type="AlphaFoldDB" id="A0AAD8L167"/>